<keyword evidence="4 10" id="KW-0547">Nucleotide-binding</keyword>
<comment type="caution">
    <text evidence="11">The sequence shown here is derived from an EMBL/GenBank/DDBJ whole genome shotgun (WGS) entry which is preliminary data.</text>
</comment>
<evidence type="ECO:0000256" key="10">
    <source>
        <dbReference type="RuleBase" id="RU363036"/>
    </source>
</evidence>
<evidence type="ECO:0000313" key="12">
    <source>
        <dbReference type="Proteomes" id="UP000231252"/>
    </source>
</evidence>
<evidence type="ECO:0000313" key="11">
    <source>
        <dbReference type="EMBL" id="PIS22470.1"/>
    </source>
</evidence>
<dbReference type="Gene3D" id="3.40.50.620">
    <property type="entry name" value="HUPs"/>
    <property type="match status" value="2"/>
</dbReference>
<comment type="catalytic activity">
    <reaction evidence="9">
        <text>tRNA(Tyr) + L-tyrosine + ATP = L-tyrosyl-tRNA(Tyr) + AMP + diphosphate + H(+)</text>
        <dbReference type="Rhea" id="RHEA:10220"/>
        <dbReference type="Rhea" id="RHEA-COMP:9706"/>
        <dbReference type="Rhea" id="RHEA-COMP:9707"/>
        <dbReference type="ChEBI" id="CHEBI:15378"/>
        <dbReference type="ChEBI" id="CHEBI:30616"/>
        <dbReference type="ChEBI" id="CHEBI:33019"/>
        <dbReference type="ChEBI" id="CHEBI:58315"/>
        <dbReference type="ChEBI" id="CHEBI:78442"/>
        <dbReference type="ChEBI" id="CHEBI:78536"/>
        <dbReference type="ChEBI" id="CHEBI:456215"/>
        <dbReference type="EC" id="6.1.1.1"/>
    </reaction>
</comment>
<dbReference type="GO" id="GO:0004831">
    <property type="term" value="F:tyrosine-tRNA ligase activity"/>
    <property type="evidence" value="ECO:0007669"/>
    <property type="project" value="UniProtKB-EC"/>
</dbReference>
<name>A0A2H0XC00_UNCKA</name>
<evidence type="ECO:0000256" key="4">
    <source>
        <dbReference type="ARBA" id="ARBA00022741"/>
    </source>
</evidence>
<dbReference type="GO" id="GO:0005524">
    <property type="term" value="F:ATP binding"/>
    <property type="evidence" value="ECO:0007669"/>
    <property type="project" value="UniProtKB-KW"/>
</dbReference>
<dbReference type="InterPro" id="IPR014729">
    <property type="entry name" value="Rossmann-like_a/b/a_fold"/>
</dbReference>
<dbReference type="AlphaFoldDB" id="A0A2H0XC00"/>
<dbReference type="PANTHER" id="PTHR46264">
    <property type="entry name" value="TYROSINE-TRNA LIGASE"/>
    <property type="match status" value="1"/>
</dbReference>
<keyword evidence="5 10" id="KW-0067">ATP-binding</keyword>
<evidence type="ECO:0000256" key="9">
    <source>
        <dbReference type="ARBA" id="ARBA00048248"/>
    </source>
</evidence>
<evidence type="ECO:0000256" key="2">
    <source>
        <dbReference type="ARBA" id="ARBA00022490"/>
    </source>
</evidence>
<proteinExistence type="inferred from homology"/>
<dbReference type="InterPro" id="IPR050489">
    <property type="entry name" value="Tyr-tRNA_synthase"/>
</dbReference>
<evidence type="ECO:0000256" key="8">
    <source>
        <dbReference type="ARBA" id="ARBA00033323"/>
    </source>
</evidence>
<dbReference type="InterPro" id="IPR002305">
    <property type="entry name" value="aa-tRNA-synth_Ic"/>
</dbReference>
<dbReference type="Proteomes" id="UP000231252">
    <property type="component" value="Unassembled WGS sequence"/>
</dbReference>
<keyword evidence="6 10" id="KW-0648">Protein biosynthesis</keyword>
<dbReference type="GO" id="GO:0006437">
    <property type="term" value="P:tyrosyl-tRNA aminoacylation"/>
    <property type="evidence" value="ECO:0007669"/>
    <property type="project" value="InterPro"/>
</dbReference>
<keyword evidence="3 10" id="KW-0436">Ligase</keyword>
<gene>
    <name evidence="11" type="ORF">COT50_01845</name>
</gene>
<evidence type="ECO:0000256" key="3">
    <source>
        <dbReference type="ARBA" id="ARBA00022598"/>
    </source>
</evidence>
<protein>
    <recommendedName>
        <fullName evidence="1">tyrosine--tRNA ligase</fullName>
        <ecNumber evidence="1">6.1.1.1</ecNumber>
    </recommendedName>
    <alternativeName>
        <fullName evidence="8">Tyrosyl-tRNA synthetase</fullName>
    </alternativeName>
</protein>
<sequence>MADKLELIKRNTEEIIQEDELESLVKNGTPLRHYIGFEISGLIHLGTGLMCMRKVVDFLDAGIECHILLADWHTWINDKLGGDMKIIQEVAVGYFKEGLKASIKCLGGDPDKVKFVLGSDLYHNNDEYWATVIEVSKNITLSRTLRSTSIMGRQEGENIDFAKLIYPPMQVADIFIQGLTIAHAGMDQRKAHVIMRDVALKLNISPVLDNKGNKIKPIAIHHHLLLGLQKPAIWPISEENIKEVWISAKMSKSKPESCIFIHDSADEIKRKINNAFCPEKEIGFNPILDWIKSLVFAGDGIVFSINRKVEHGGNVSYESYGELEEDFANEAVHPMDLKVALTEFLVDLLAPVRQEFGTVEGKKMLSRMAELSITR</sequence>
<dbReference type="Pfam" id="PF00579">
    <property type="entry name" value="tRNA-synt_1b"/>
    <property type="match status" value="1"/>
</dbReference>
<evidence type="ECO:0000256" key="1">
    <source>
        <dbReference type="ARBA" id="ARBA00013160"/>
    </source>
</evidence>
<dbReference type="InterPro" id="IPR023617">
    <property type="entry name" value="Tyr-tRNA-ligase_arc/euk-type"/>
</dbReference>
<dbReference type="SUPFAM" id="SSF52374">
    <property type="entry name" value="Nucleotidylyl transferase"/>
    <property type="match status" value="1"/>
</dbReference>
<dbReference type="PIRSF" id="PIRSF006588">
    <property type="entry name" value="TyrRS_arch_euk"/>
    <property type="match status" value="1"/>
</dbReference>
<evidence type="ECO:0000256" key="7">
    <source>
        <dbReference type="ARBA" id="ARBA00023146"/>
    </source>
</evidence>
<dbReference type="PANTHER" id="PTHR46264:SF4">
    <property type="entry name" value="TYROSINE--TRNA LIGASE, CYTOPLASMIC"/>
    <property type="match status" value="1"/>
</dbReference>
<accession>A0A2H0XC00</accession>
<dbReference type="GO" id="GO:0005737">
    <property type="term" value="C:cytoplasm"/>
    <property type="evidence" value="ECO:0007669"/>
    <property type="project" value="InterPro"/>
</dbReference>
<dbReference type="EMBL" id="PEYU01000032">
    <property type="protein sequence ID" value="PIS22470.1"/>
    <property type="molecule type" value="Genomic_DNA"/>
</dbReference>
<comment type="similarity">
    <text evidence="10">Belongs to the class-I aminoacyl-tRNA synthetase family.</text>
</comment>
<evidence type="ECO:0000256" key="5">
    <source>
        <dbReference type="ARBA" id="ARBA00022840"/>
    </source>
</evidence>
<keyword evidence="2" id="KW-0963">Cytoplasm</keyword>
<organism evidence="11 12">
    <name type="scientific">candidate division WWE3 bacterium CG08_land_8_20_14_0_20_41_10</name>
    <dbReference type="NCBI Taxonomy" id="1975085"/>
    <lineage>
        <taxon>Bacteria</taxon>
        <taxon>Katanobacteria</taxon>
    </lineage>
</organism>
<dbReference type="NCBIfam" id="NF006330">
    <property type="entry name" value="PRK08560.1"/>
    <property type="match status" value="1"/>
</dbReference>
<evidence type="ECO:0000256" key="6">
    <source>
        <dbReference type="ARBA" id="ARBA00022917"/>
    </source>
</evidence>
<reference evidence="12" key="1">
    <citation type="submission" date="2017-09" db="EMBL/GenBank/DDBJ databases">
        <title>Depth-based differentiation of microbial function through sediment-hosted aquifers and enrichment of novel symbionts in the deep terrestrial subsurface.</title>
        <authorList>
            <person name="Probst A.J."/>
            <person name="Ladd B."/>
            <person name="Jarett J.K."/>
            <person name="Geller-Mcgrath D.E."/>
            <person name="Sieber C.M.K."/>
            <person name="Emerson J.B."/>
            <person name="Anantharaman K."/>
            <person name="Thomas B.C."/>
            <person name="Malmstrom R."/>
            <person name="Stieglmeier M."/>
            <person name="Klingl A."/>
            <person name="Woyke T."/>
            <person name="Ryan C.M."/>
            <person name="Banfield J.F."/>
        </authorList>
    </citation>
    <scope>NUCLEOTIDE SEQUENCE [LARGE SCALE GENOMIC DNA]</scope>
</reference>
<dbReference type="HAMAP" id="MF_02009">
    <property type="entry name" value="Tyr_tRNA_synth_type4"/>
    <property type="match status" value="1"/>
</dbReference>
<dbReference type="EC" id="6.1.1.1" evidence="1"/>
<dbReference type="InterPro" id="IPR023678">
    <property type="entry name" value="Tyr-tRNA-ligase_4"/>
</dbReference>
<keyword evidence="7 10" id="KW-0030">Aminoacyl-tRNA synthetase</keyword>